<dbReference type="Pfam" id="PF02826">
    <property type="entry name" value="2-Hacid_dh_C"/>
    <property type="match status" value="1"/>
</dbReference>
<keyword evidence="3" id="KW-0520">NAD</keyword>
<evidence type="ECO:0000256" key="4">
    <source>
        <dbReference type="RuleBase" id="RU003719"/>
    </source>
</evidence>
<comment type="caution">
    <text evidence="7">The sequence shown here is derived from an EMBL/GenBank/DDBJ whole genome shotgun (WGS) entry which is preliminary data.</text>
</comment>
<dbReference type="EMBL" id="JBHLTP010000011">
    <property type="protein sequence ID" value="MFC0524597.1"/>
    <property type="molecule type" value="Genomic_DNA"/>
</dbReference>
<dbReference type="Gene3D" id="3.40.50.720">
    <property type="entry name" value="NAD(P)-binding Rossmann-like Domain"/>
    <property type="match status" value="2"/>
</dbReference>
<evidence type="ECO:0000256" key="2">
    <source>
        <dbReference type="ARBA" id="ARBA00023002"/>
    </source>
</evidence>
<feature type="domain" description="D-isomer specific 2-hydroxyacid dehydrogenase catalytic" evidence="5">
    <location>
        <begin position="16"/>
        <end position="306"/>
    </location>
</feature>
<dbReference type="PANTHER" id="PTHR43333">
    <property type="entry name" value="2-HACID_DH_C DOMAIN-CONTAINING PROTEIN"/>
    <property type="match status" value="1"/>
</dbReference>
<feature type="domain" description="D-isomer specific 2-hydroxyacid dehydrogenase NAD-binding" evidence="6">
    <location>
        <begin position="105"/>
        <end position="278"/>
    </location>
</feature>
<name>A0ABV6LQM5_9BACI</name>
<dbReference type="InterPro" id="IPR036291">
    <property type="entry name" value="NAD(P)-bd_dom_sf"/>
</dbReference>
<dbReference type="InterPro" id="IPR006139">
    <property type="entry name" value="D-isomer_2_OHA_DH_cat_dom"/>
</dbReference>
<dbReference type="PROSITE" id="PS00671">
    <property type="entry name" value="D_2_HYDROXYACID_DH_3"/>
    <property type="match status" value="1"/>
</dbReference>
<dbReference type="RefSeq" id="WP_377348722.1">
    <property type="nucleotide sequence ID" value="NZ_JBHLTP010000011.1"/>
</dbReference>
<keyword evidence="8" id="KW-1185">Reference proteome</keyword>
<sequence>MIVSSSNEITEYHCNSIYQQTGETVHVFANMEEIPLAVRREATILLTYGNDLTASTLDTFKNLHWIQMLSVGLDDLPFERLHKRGILVTHAKGIHVVPMSEYVLGTMLYFEKHFDRFLLNQRKRQWDRDTLVGELHQNSVLVFGTGVIGKEIAKKCKLFGMMVDGVNTSGREVEPFDSVFALDVAQSKLKDYSYIVIILPLTSDTYHLFSKEMLQQLHPNAVLINVGRGGIMDEEELYRILADKRIRGAALDVYKQEPLPKEHKFWELDNVLLTQHMSAKSNRYVDRCVDIFIENIKQYKHKQDRRLVNLVNLEKQY</sequence>
<dbReference type="Pfam" id="PF00389">
    <property type="entry name" value="2-Hacid_dh"/>
    <property type="match status" value="1"/>
</dbReference>
<dbReference type="InterPro" id="IPR006140">
    <property type="entry name" value="D-isomer_DH_NAD-bd"/>
</dbReference>
<accession>A0ABV6LQM5</accession>
<gene>
    <name evidence="7" type="ORF">ACFFGV_13555</name>
</gene>
<dbReference type="SUPFAM" id="SSF52283">
    <property type="entry name" value="Formate/glycerate dehydrogenase catalytic domain-like"/>
    <property type="match status" value="1"/>
</dbReference>
<proteinExistence type="inferred from homology"/>
<evidence type="ECO:0000259" key="5">
    <source>
        <dbReference type="Pfam" id="PF00389"/>
    </source>
</evidence>
<dbReference type="SUPFAM" id="SSF51735">
    <property type="entry name" value="NAD(P)-binding Rossmann-fold domains"/>
    <property type="match status" value="1"/>
</dbReference>
<evidence type="ECO:0000259" key="6">
    <source>
        <dbReference type="Pfam" id="PF02826"/>
    </source>
</evidence>
<dbReference type="PANTHER" id="PTHR43333:SF1">
    <property type="entry name" value="D-ISOMER SPECIFIC 2-HYDROXYACID DEHYDROGENASE NAD-BINDING DOMAIN-CONTAINING PROTEIN"/>
    <property type="match status" value="1"/>
</dbReference>
<dbReference type="Proteomes" id="UP001589836">
    <property type="component" value="Unassembled WGS sequence"/>
</dbReference>
<dbReference type="CDD" id="cd05300">
    <property type="entry name" value="2-Hacid_dh_1"/>
    <property type="match status" value="1"/>
</dbReference>
<reference evidence="7 8" key="1">
    <citation type="submission" date="2024-09" db="EMBL/GenBank/DDBJ databases">
        <authorList>
            <person name="Sun Q."/>
            <person name="Mori K."/>
        </authorList>
    </citation>
    <scope>NUCLEOTIDE SEQUENCE [LARGE SCALE GENOMIC DNA]</scope>
    <source>
        <strain evidence="7 8">NCAIM B.02529</strain>
    </source>
</reference>
<organism evidence="7 8">
    <name type="scientific">Pontibacillus salicampi</name>
    <dbReference type="NCBI Taxonomy" id="1449801"/>
    <lineage>
        <taxon>Bacteria</taxon>
        <taxon>Bacillati</taxon>
        <taxon>Bacillota</taxon>
        <taxon>Bacilli</taxon>
        <taxon>Bacillales</taxon>
        <taxon>Bacillaceae</taxon>
        <taxon>Pontibacillus</taxon>
    </lineage>
</organism>
<evidence type="ECO:0000313" key="8">
    <source>
        <dbReference type="Proteomes" id="UP001589836"/>
    </source>
</evidence>
<protein>
    <submittedName>
        <fullName evidence="7">D-2-hydroxyacid dehydrogenase</fullName>
    </submittedName>
</protein>
<comment type="similarity">
    <text evidence="1 4">Belongs to the D-isomer specific 2-hydroxyacid dehydrogenase family.</text>
</comment>
<dbReference type="InterPro" id="IPR029753">
    <property type="entry name" value="D-isomer_DH_CS"/>
</dbReference>
<evidence type="ECO:0000313" key="7">
    <source>
        <dbReference type="EMBL" id="MFC0524597.1"/>
    </source>
</evidence>
<evidence type="ECO:0000256" key="3">
    <source>
        <dbReference type="ARBA" id="ARBA00023027"/>
    </source>
</evidence>
<evidence type="ECO:0000256" key="1">
    <source>
        <dbReference type="ARBA" id="ARBA00005854"/>
    </source>
</evidence>
<keyword evidence="2 4" id="KW-0560">Oxidoreductase</keyword>